<name>A0A0E2BAB2_9LEPT</name>
<accession>A0A0E2BAB2</accession>
<feature type="repeat" description="ANK" evidence="3">
    <location>
        <begin position="407"/>
        <end position="439"/>
    </location>
</feature>
<dbReference type="InterPro" id="IPR002110">
    <property type="entry name" value="Ankyrin_rpt"/>
</dbReference>
<dbReference type="PANTHER" id="PTHR24173:SF74">
    <property type="entry name" value="ANKYRIN REPEAT DOMAIN-CONTAINING PROTEIN 16"/>
    <property type="match status" value="1"/>
</dbReference>
<dbReference type="Pfam" id="PF12796">
    <property type="entry name" value="Ank_2"/>
    <property type="match status" value="3"/>
</dbReference>
<feature type="chain" id="PRO_5002392689" evidence="4">
    <location>
        <begin position="22"/>
        <end position="675"/>
    </location>
</feature>
<organism evidence="5 6">
    <name type="scientific">Leptospira santarosai str. MOR084</name>
    <dbReference type="NCBI Taxonomy" id="1049984"/>
    <lineage>
        <taxon>Bacteria</taxon>
        <taxon>Pseudomonadati</taxon>
        <taxon>Spirochaetota</taxon>
        <taxon>Spirochaetia</taxon>
        <taxon>Leptospirales</taxon>
        <taxon>Leptospiraceae</taxon>
        <taxon>Leptospira</taxon>
    </lineage>
</organism>
<sequence length="675" mass="75125">MNRWAAWFALFLIVSTGTIQAKCPDKTVEIEGYCWMDGRGVGPFNLTQAREFCESLKMGLPTWSMFEQSYTKNPKFFNRPSFAYYLEDGRTATTITDDPRKQTISSFNRGNDYNFVRCVARPDAKVAVENIKVNPCNSRNGDLNLYAAGKCWLVNEPIESVSLHLGGSWKNAKKYCHEKNSRLPTKTELLEILSLEKYDPLVDFAYEIQFSLHHNTNGPYWTSVSKDANDAYAIFTETSKMCPKTFGSGCFLRDSFPKSYGKKKYGYATCISKPLFAVAVRNKSQKSVPQTKDERETPDEILLRAIKGKTEDKQLVQQALLSGAHVNVRENYYDKNKNYTYENTALMIAIKNNHREVSELLISSGADPTYQNNIGLTALHLAANAGDMELTKNLLKHGAKVNQPSKSGWSPLMSAINGRHVEISNLLIQNGAKVTHKDVDGNSPLLLAVSRDLSTDFVETLIKSGGAKVNDTDRNGISALSTACFNQNLPMIKLLIRNKADLMIKDNYGNNLLIIASSHENPRHVLQPGPDQITDYGKLRHSNTTKEIVELLIDGGLEVNGRDNFGKTALMLAATSNDVPVIEVLLKKGADINIQDSYGFTALIWSILLNNPEATKYLLKHRPDTNLQTKDKIEGGPATGCTALMYANKLNDIEIVKLLLSSGAKPTSLNCEFFP</sequence>
<proteinExistence type="predicted"/>
<feature type="repeat" description="ANK" evidence="3">
    <location>
        <begin position="565"/>
        <end position="597"/>
    </location>
</feature>
<dbReference type="PROSITE" id="PS50297">
    <property type="entry name" value="ANK_REP_REGION"/>
    <property type="match status" value="5"/>
</dbReference>
<dbReference type="AlphaFoldDB" id="A0A0E2BAB2"/>
<dbReference type="InterPro" id="IPR036770">
    <property type="entry name" value="Ankyrin_rpt-contain_sf"/>
</dbReference>
<feature type="repeat" description="ANK" evidence="3">
    <location>
        <begin position="639"/>
        <end position="671"/>
    </location>
</feature>
<dbReference type="SMART" id="SM00248">
    <property type="entry name" value="ANK"/>
    <property type="match status" value="9"/>
</dbReference>
<dbReference type="Gene3D" id="1.25.40.20">
    <property type="entry name" value="Ankyrin repeat-containing domain"/>
    <property type="match status" value="3"/>
</dbReference>
<keyword evidence="4" id="KW-0732">Signal</keyword>
<dbReference type="RefSeq" id="WP_004485207.1">
    <property type="nucleotide sequence ID" value="NZ_AHON02000074.1"/>
</dbReference>
<dbReference type="PRINTS" id="PR01415">
    <property type="entry name" value="ANKYRIN"/>
</dbReference>
<feature type="signal peptide" evidence="4">
    <location>
        <begin position="1"/>
        <end position="21"/>
    </location>
</feature>
<reference evidence="5" key="1">
    <citation type="submission" date="2012-10" db="EMBL/GenBank/DDBJ databases">
        <authorList>
            <person name="Harkins D.M."/>
            <person name="Durkin A.S."/>
            <person name="Brinkac L.M."/>
            <person name="Haft D.H."/>
            <person name="Selengut J.D."/>
            <person name="Sanka R."/>
            <person name="DePew J."/>
            <person name="Purushe J."/>
            <person name="Matthias M.A."/>
            <person name="Vinetz J.M."/>
            <person name="Sutton G.G."/>
            <person name="Nierman W.C."/>
            <person name="Fouts D.E."/>
        </authorList>
    </citation>
    <scope>NUCLEOTIDE SEQUENCE [LARGE SCALE GENOMIC DNA]</scope>
    <source>
        <strain evidence="5">MOR084</strain>
    </source>
</reference>
<evidence type="ECO:0000256" key="4">
    <source>
        <dbReference type="SAM" id="SignalP"/>
    </source>
</evidence>
<feature type="repeat" description="ANK" evidence="3">
    <location>
        <begin position="341"/>
        <end position="373"/>
    </location>
</feature>
<comment type="caution">
    <text evidence="5">The sequence shown here is derived from an EMBL/GenBank/DDBJ whole genome shotgun (WGS) entry which is preliminary data.</text>
</comment>
<gene>
    <name evidence="5" type="ORF">LEP1GSC179_1434</name>
</gene>
<evidence type="ECO:0000313" key="6">
    <source>
        <dbReference type="Proteomes" id="UP000006329"/>
    </source>
</evidence>
<dbReference type="Pfam" id="PF00023">
    <property type="entry name" value="Ank"/>
    <property type="match status" value="1"/>
</dbReference>
<evidence type="ECO:0000256" key="2">
    <source>
        <dbReference type="ARBA" id="ARBA00023043"/>
    </source>
</evidence>
<evidence type="ECO:0000313" key="5">
    <source>
        <dbReference type="EMBL" id="EKO32311.1"/>
    </source>
</evidence>
<feature type="repeat" description="ANK" evidence="3">
    <location>
        <begin position="374"/>
        <end position="406"/>
    </location>
</feature>
<protein>
    <submittedName>
        <fullName evidence="5">Ankyrin repeat protein</fullName>
    </submittedName>
</protein>
<evidence type="ECO:0000256" key="1">
    <source>
        <dbReference type="ARBA" id="ARBA00022737"/>
    </source>
</evidence>
<dbReference type="EMBL" id="AHON02000074">
    <property type="protein sequence ID" value="EKO32311.1"/>
    <property type="molecule type" value="Genomic_DNA"/>
</dbReference>
<dbReference type="PANTHER" id="PTHR24173">
    <property type="entry name" value="ANKYRIN REPEAT CONTAINING"/>
    <property type="match status" value="1"/>
</dbReference>
<keyword evidence="1" id="KW-0677">Repeat</keyword>
<dbReference type="GO" id="GO:0005737">
    <property type="term" value="C:cytoplasm"/>
    <property type="evidence" value="ECO:0007669"/>
    <property type="project" value="UniProtKB-SubCell"/>
</dbReference>
<keyword evidence="2 3" id="KW-0040">ANK repeat</keyword>
<feature type="repeat" description="ANK" evidence="3">
    <location>
        <begin position="475"/>
        <end position="507"/>
    </location>
</feature>
<dbReference type="SUPFAM" id="SSF48403">
    <property type="entry name" value="Ankyrin repeat"/>
    <property type="match status" value="2"/>
</dbReference>
<dbReference type="Proteomes" id="UP000006329">
    <property type="component" value="Unassembled WGS sequence"/>
</dbReference>
<evidence type="ECO:0000256" key="3">
    <source>
        <dbReference type="PROSITE-ProRule" id="PRU00023"/>
    </source>
</evidence>
<keyword evidence="6" id="KW-1185">Reference proteome</keyword>
<dbReference type="PROSITE" id="PS50088">
    <property type="entry name" value="ANK_REPEAT"/>
    <property type="match status" value="6"/>
</dbReference>